<dbReference type="GO" id="GO:0015074">
    <property type="term" value="P:DNA integration"/>
    <property type="evidence" value="ECO:0007669"/>
    <property type="project" value="TreeGrafter"/>
</dbReference>
<organism evidence="1 2">
    <name type="scientific">Heterorhabditis bacteriophora</name>
    <name type="common">Entomopathogenic nematode worm</name>
    <dbReference type="NCBI Taxonomy" id="37862"/>
    <lineage>
        <taxon>Eukaryota</taxon>
        <taxon>Metazoa</taxon>
        <taxon>Ecdysozoa</taxon>
        <taxon>Nematoda</taxon>
        <taxon>Chromadorea</taxon>
        <taxon>Rhabditida</taxon>
        <taxon>Rhabditina</taxon>
        <taxon>Rhabditomorpha</taxon>
        <taxon>Strongyloidea</taxon>
        <taxon>Heterorhabditidae</taxon>
        <taxon>Heterorhabditis</taxon>
    </lineage>
</organism>
<dbReference type="GO" id="GO:0006303">
    <property type="term" value="P:double-strand break repair via nonhomologous end joining"/>
    <property type="evidence" value="ECO:0007669"/>
    <property type="project" value="TreeGrafter"/>
</dbReference>
<reference evidence="2" key="1">
    <citation type="submission" date="2016-11" db="UniProtKB">
        <authorList>
            <consortium name="WormBaseParasite"/>
        </authorList>
    </citation>
    <scope>IDENTIFICATION</scope>
</reference>
<keyword evidence="1" id="KW-1185">Reference proteome</keyword>
<dbReference type="GO" id="GO:0044547">
    <property type="term" value="F:DNA topoisomerase binding"/>
    <property type="evidence" value="ECO:0007669"/>
    <property type="project" value="TreeGrafter"/>
</dbReference>
<dbReference type="InterPro" id="IPR036397">
    <property type="entry name" value="RNaseH_sf"/>
</dbReference>
<dbReference type="GO" id="GO:0000014">
    <property type="term" value="F:single-stranded DNA endodeoxyribonuclease activity"/>
    <property type="evidence" value="ECO:0007669"/>
    <property type="project" value="TreeGrafter"/>
</dbReference>
<dbReference type="GO" id="GO:0000793">
    <property type="term" value="C:condensed chromosome"/>
    <property type="evidence" value="ECO:0007669"/>
    <property type="project" value="TreeGrafter"/>
</dbReference>
<dbReference type="GO" id="GO:0035861">
    <property type="term" value="C:site of double-strand break"/>
    <property type="evidence" value="ECO:0007669"/>
    <property type="project" value="TreeGrafter"/>
</dbReference>
<dbReference type="PANTHER" id="PTHR46060">
    <property type="entry name" value="MARINER MOS1 TRANSPOSASE-LIKE PROTEIN"/>
    <property type="match status" value="1"/>
</dbReference>
<accession>A0A1I7WRI7</accession>
<protein>
    <submittedName>
        <fullName evidence="2">Mariner Mos1 transposase</fullName>
    </submittedName>
</protein>
<dbReference type="InterPro" id="IPR052709">
    <property type="entry name" value="Transposase-MT_Hybrid"/>
</dbReference>
<dbReference type="GO" id="GO:0003697">
    <property type="term" value="F:single-stranded DNA binding"/>
    <property type="evidence" value="ECO:0007669"/>
    <property type="project" value="TreeGrafter"/>
</dbReference>
<dbReference type="GO" id="GO:0005634">
    <property type="term" value="C:nucleus"/>
    <property type="evidence" value="ECO:0007669"/>
    <property type="project" value="TreeGrafter"/>
</dbReference>
<dbReference type="GO" id="GO:0000729">
    <property type="term" value="P:DNA double-strand break processing"/>
    <property type="evidence" value="ECO:0007669"/>
    <property type="project" value="TreeGrafter"/>
</dbReference>
<dbReference type="InterPro" id="IPR001888">
    <property type="entry name" value="Transposase_1"/>
</dbReference>
<dbReference type="Gene3D" id="3.30.420.10">
    <property type="entry name" value="Ribonuclease H-like superfamily/Ribonuclease H"/>
    <property type="match status" value="1"/>
</dbReference>
<name>A0A1I7WRI7_HETBA</name>
<dbReference type="GO" id="GO:0003690">
    <property type="term" value="F:double-stranded DNA binding"/>
    <property type="evidence" value="ECO:0007669"/>
    <property type="project" value="TreeGrafter"/>
</dbReference>
<proteinExistence type="predicted"/>
<dbReference type="AlphaFoldDB" id="A0A1I7WRI7"/>
<dbReference type="GO" id="GO:0031297">
    <property type="term" value="P:replication fork processing"/>
    <property type="evidence" value="ECO:0007669"/>
    <property type="project" value="TreeGrafter"/>
</dbReference>
<dbReference type="GO" id="GO:0044774">
    <property type="term" value="P:mitotic DNA integrity checkpoint signaling"/>
    <property type="evidence" value="ECO:0007669"/>
    <property type="project" value="TreeGrafter"/>
</dbReference>
<dbReference type="GO" id="GO:0046975">
    <property type="term" value="F:histone H3K36 methyltransferase activity"/>
    <property type="evidence" value="ECO:0007669"/>
    <property type="project" value="TreeGrafter"/>
</dbReference>
<sequence>MNTDLSATLSCYNESYQIKSGNKQIRVILLYQFKIECKAPKLTSSDDWRQPTEGHCGKELDVDQSTVVRHWHQIGTSKKLDKWVSLELNEYQKNSRYEICPVSFLCNKIEPVFGHIVTSDDKWIPYDRRQRPAQWLDEGEAPEHFLEPKLHPEKVSVTVWWSGSGIIYYNFLDPGKSMTAEKYYHEIDKMHQERERLRSALVIRKEPILLDDQPHVSQMTPTVAEPVYSSDLSPTDYHFSKHLDSFLPEKVLSKQTAAQNAFEEFIGSRSPEFEATGITSLFLVGKNA</sequence>
<dbReference type="PANTHER" id="PTHR46060:SF2">
    <property type="entry name" value="HISTONE-LYSINE N-METHYLTRANSFERASE SETMAR"/>
    <property type="match status" value="1"/>
</dbReference>
<evidence type="ECO:0000313" key="1">
    <source>
        <dbReference type="Proteomes" id="UP000095283"/>
    </source>
</evidence>
<dbReference type="WBParaSite" id="Hba_07793">
    <property type="protein sequence ID" value="Hba_07793"/>
    <property type="gene ID" value="Hba_07793"/>
</dbReference>
<dbReference type="GO" id="GO:0042800">
    <property type="term" value="F:histone H3K4 methyltransferase activity"/>
    <property type="evidence" value="ECO:0007669"/>
    <property type="project" value="TreeGrafter"/>
</dbReference>
<dbReference type="Proteomes" id="UP000095283">
    <property type="component" value="Unplaced"/>
</dbReference>
<evidence type="ECO:0000313" key="2">
    <source>
        <dbReference type="WBParaSite" id="Hba_07793"/>
    </source>
</evidence>
<dbReference type="Pfam" id="PF01359">
    <property type="entry name" value="Transposase_1"/>
    <property type="match status" value="1"/>
</dbReference>